<evidence type="ECO:0000256" key="1">
    <source>
        <dbReference type="SAM" id="MobiDB-lite"/>
    </source>
</evidence>
<reference evidence="2" key="1">
    <citation type="journal article" date="2021" name="Genome Biol. Evol.">
        <title>A High-Quality Reference Genome for a Parasitic Bivalve with Doubly Uniparental Inheritance (Bivalvia: Unionida).</title>
        <authorList>
            <person name="Smith C.H."/>
        </authorList>
    </citation>
    <scope>NUCLEOTIDE SEQUENCE</scope>
    <source>
        <strain evidence="2">CHS0354</strain>
    </source>
</reference>
<comment type="caution">
    <text evidence="2">The sequence shown here is derived from an EMBL/GenBank/DDBJ whole genome shotgun (WGS) entry which is preliminary data.</text>
</comment>
<gene>
    <name evidence="2" type="ORF">CHS0354_040717</name>
</gene>
<dbReference type="AlphaFoldDB" id="A0AAE0SKZ4"/>
<accession>A0AAE0SKZ4</accession>
<keyword evidence="3" id="KW-1185">Reference proteome</keyword>
<name>A0AAE0SKZ4_9BIVA</name>
<reference evidence="2" key="2">
    <citation type="journal article" date="2021" name="Genome Biol. Evol.">
        <title>Developing a high-quality reference genome for a parasitic bivalve with doubly uniparental inheritance (Bivalvia: Unionida).</title>
        <authorList>
            <person name="Smith C.H."/>
        </authorList>
    </citation>
    <scope>NUCLEOTIDE SEQUENCE</scope>
    <source>
        <strain evidence="2">CHS0354</strain>
        <tissue evidence="2">Mantle</tissue>
    </source>
</reference>
<dbReference type="GO" id="GO:0045271">
    <property type="term" value="C:respiratory chain complex I"/>
    <property type="evidence" value="ECO:0007669"/>
    <property type="project" value="InterPro"/>
</dbReference>
<protein>
    <recommendedName>
        <fullName evidence="4">NADH dehydrogenase [ubiquinone] flavoprotein 3, mitochondrial</fullName>
    </recommendedName>
</protein>
<dbReference type="Proteomes" id="UP001195483">
    <property type="component" value="Unassembled WGS sequence"/>
</dbReference>
<organism evidence="2 3">
    <name type="scientific">Potamilus streckersoni</name>
    <dbReference type="NCBI Taxonomy" id="2493646"/>
    <lineage>
        <taxon>Eukaryota</taxon>
        <taxon>Metazoa</taxon>
        <taxon>Spiralia</taxon>
        <taxon>Lophotrochozoa</taxon>
        <taxon>Mollusca</taxon>
        <taxon>Bivalvia</taxon>
        <taxon>Autobranchia</taxon>
        <taxon>Heteroconchia</taxon>
        <taxon>Palaeoheterodonta</taxon>
        <taxon>Unionida</taxon>
        <taxon>Unionoidea</taxon>
        <taxon>Unionidae</taxon>
        <taxon>Ambleminae</taxon>
        <taxon>Lampsilini</taxon>
        <taxon>Potamilus</taxon>
    </lineage>
</organism>
<dbReference type="GO" id="GO:0005739">
    <property type="term" value="C:mitochondrion"/>
    <property type="evidence" value="ECO:0007669"/>
    <property type="project" value="InterPro"/>
</dbReference>
<dbReference type="InterPro" id="IPR026193">
    <property type="entry name" value="NDUFV3"/>
</dbReference>
<evidence type="ECO:0008006" key="4">
    <source>
        <dbReference type="Google" id="ProtNLM"/>
    </source>
</evidence>
<evidence type="ECO:0000313" key="3">
    <source>
        <dbReference type="Proteomes" id="UP001195483"/>
    </source>
</evidence>
<reference evidence="2" key="3">
    <citation type="submission" date="2023-05" db="EMBL/GenBank/DDBJ databases">
        <authorList>
            <person name="Smith C.H."/>
        </authorList>
    </citation>
    <scope>NUCLEOTIDE SEQUENCE</scope>
    <source>
        <strain evidence="2">CHS0354</strain>
        <tissue evidence="2">Mantle</tissue>
    </source>
</reference>
<dbReference type="EMBL" id="JAEAOA010002342">
    <property type="protein sequence ID" value="KAK3593977.1"/>
    <property type="molecule type" value="Genomic_DNA"/>
</dbReference>
<sequence length="269" mass="30564">MRKDEPWCVWLYVYFQMKYRNQVGNRFILTALQKRNEDSTEPFSFSVSSTLQQSSAISSSTETNAENIMSENRRLRMEIAMESIAIAKLKRVILTKTGNLYIVKVNGAYQLQEIPKSREGTPVDLGTTVRNRCYLSRNVQKITPANRKGQYGDLCFKNVQQSVKGIVNFKGLIGQSRWYSSTGSSSGGKAQDKSGQKSEQITTKPVAEAGIKANKKEHQSRINSTGKGFEDTTYMAKEYYRNGLFSFYDIEFDMQKSRLKQPSSLKKTT</sequence>
<evidence type="ECO:0000313" key="2">
    <source>
        <dbReference type="EMBL" id="KAK3593977.1"/>
    </source>
</evidence>
<dbReference type="Pfam" id="PF15880">
    <property type="entry name" value="NDUFV3"/>
    <property type="match status" value="1"/>
</dbReference>
<feature type="region of interest" description="Disordered" evidence="1">
    <location>
        <begin position="182"/>
        <end position="227"/>
    </location>
</feature>
<proteinExistence type="predicted"/>